<gene>
    <name evidence="7" type="ORF">PC110_g3352</name>
    <name evidence="2" type="ORF">PC113_g19689</name>
    <name evidence="3" type="ORF">PC115_g19402</name>
    <name evidence="4" type="ORF">PC117_g21438</name>
    <name evidence="5" type="ORF">PC118_g18257</name>
    <name evidence="6" type="ORF">PC129_g22840</name>
</gene>
<dbReference type="VEuPathDB" id="FungiDB:PC110_g3352"/>
<dbReference type="EMBL" id="RCMI01001100">
    <property type="protein sequence ID" value="KAG2890785.1"/>
    <property type="molecule type" value="Genomic_DNA"/>
</dbReference>
<proteinExistence type="predicted"/>
<protein>
    <submittedName>
        <fullName evidence="7">Uncharacterized protein</fullName>
    </submittedName>
</protein>
<dbReference type="EMBL" id="RCMG01001037">
    <property type="protein sequence ID" value="KAG2838280.1"/>
    <property type="molecule type" value="Genomic_DNA"/>
</dbReference>
<reference evidence="7 8" key="1">
    <citation type="submission" date="2018-01" db="EMBL/GenBank/DDBJ databases">
        <title>Draft genome of the strawberry crown rot pathogen Phytophthora cactorum.</title>
        <authorList>
            <person name="Armitage A.D."/>
            <person name="Lysoe E."/>
            <person name="Nellist C.F."/>
            <person name="Harrison R.J."/>
            <person name="Brurberg M.B."/>
        </authorList>
    </citation>
    <scope>NUCLEOTIDE SEQUENCE [LARGE SCALE GENOMIC DNA]</scope>
    <source>
        <strain evidence="7 8">10300</strain>
    </source>
</reference>
<evidence type="ECO:0000256" key="1">
    <source>
        <dbReference type="SAM" id="MobiDB-lite"/>
    </source>
</evidence>
<dbReference type="EMBL" id="RCMK01001081">
    <property type="protein sequence ID" value="KAG2902634.1"/>
    <property type="molecule type" value="Genomic_DNA"/>
</dbReference>
<dbReference type="Proteomes" id="UP000736787">
    <property type="component" value="Unassembled WGS sequence"/>
</dbReference>
<dbReference type="Proteomes" id="UP000735874">
    <property type="component" value="Unassembled WGS sequence"/>
</dbReference>
<dbReference type="AlphaFoldDB" id="A0A329SU01"/>
<dbReference type="Proteomes" id="UP000760860">
    <property type="component" value="Unassembled WGS sequence"/>
</dbReference>
<dbReference type="EMBL" id="RCMV01002279">
    <property type="protein sequence ID" value="KAG3203545.1"/>
    <property type="molecule type" value="Genomic_DNA"/>
</dbReference>
<dbReference type="Proteomes" id="UP000774804">
    <property type="component" value="Unassembled WGS sequence"/>
</dbReference>
<dbReference type="OrthoDB" id="10291262at2759"/>
<feature type="region of interest" description="Disordered" evidence="1">
    <location>
        <begin position="48"/>
        <end position="144"/>
    </location>
</feature>
<name>A0A329SU01_9STRA</name>
<evidence type="ECO:0000313" key="5">
    <source>
        <dbReference type="EMBL" id="KAG2968028.1"/>
    </source>
</evidence>
<evidence type="ECO:0000313" key="3">
    <source>
        <dbReference type="EMBL" id="KAG2890785.1"/>
    </source>
</evidence>
<feature type="compositionally biased region" description="Basic and acidic residues" evidence="1">
    <location>
        <begin position="54"/>
        <end position="66"/>
    </location>
</feature>
<accession>A0A329SU01</accession>
<comment type="caution">
    <text evidence="7">The sequence shown here is derived from an EMBL/GenBank/DDBJ whole genome shotgun (WGS) entry which is preliminary data.</text>
</comment>
<evidence type="ECO:0000313" key="2">
    <source>
        <dbReference type="EMBL" id="KAG2838280.1"/>
    </source>
</evidence>
<evidence type="ECO:0000313" key="6">
    <source>
        <dbReference type="EMBL" id="KAG3203545.1"/>
    </source>
</evidence>
<feature type="compositionally biased region" description="Basic and acidic residues" evidence="1">
    <location>
        <begin position="113"/>
        <end position="126"/>
    </location>
</feature>
<evidence type="ECO:0000313" key="8">
    <source>
        <dbReference type="Proteomes" id="UP000251314"/>
    </source>
</evidence>
<organism evidence="7 8">
    <name type="scientific">Phytophthora cactorum</name>
    <dbReference type="NCBI Taxonomy" id="29920"/>
    <lineage>
        <taxon>Eukaryota</taxon>
        <taxon>Sar</taxon>
        <taxon>Stramenopiles</taxon>
        <taxon>Oomycota</taxon>
        <taxon>Peronosporomycetes</taxon>
        <taxon>Peronosporales</taxon>
        <taxon>Peronosporaceae</taxon>
        <taxon>Phytophthora</taxon>
    </lineage>
</organism>
<evidence type="ECO:0000313" key="4">
    <source>
        <dbReference type="EMBL" id="KAG2902634.1"/>
    </source>
</evidence>
<sequence>MEISKPEKKRLLTMGISDLNTIEVRQLLQKYEIPWVVLKQWRDIVKGQAADASDVNRDEESEKTESAPDTVIEDASYEPSSSGNEERQLVLRGPLPLQTSSKKKPDQASLRTLPDRDRAARSDRTRQRNAVEVTKGEQESVRSIESLRKRRLAAVLSGVGQGIAKFDVSVIPRRNER</sequence>
<dbReference type="Proteomes" id="UP000251314">
    <property type="component" value="Unassembled WGS sequence"/>
</dbReference>
<dbReference type="Proteomes" id="UP000697107">
    <property type="component" value="Unassembled WGS sequence"/>
</dbReference>
<dbReference type="EMBL" id="MJFZ01000047">
    <property type="protein sequence ID" value="RAW40463.1"/>
    <property type="molecule type" value="Genomic_DNA"/>
</dbReference>
<keyword evidence="8" id="KW-1185">Reference proteome</keyword>
<dbReference type="EMBL" id="RCML01000891">
    <property type="protein sequence ID" value="KAG2968028.1"/>
    <property type="molecule type" value="Genomic_DNA"/>
</dbReference>
<reference evidence="2" key="2">
    <citation type="submission" date="2018-10" db="EMBL/GenBank/DDBJ databases">
        <title>Effector identification in a new, highly contiguous assembly of the strawberry crown rot pathogen Phytophthora cactorum.</title>
        <authorList>
            <person name="Armitage A.D."/>
            <person name="Nellist C.F."/>
            <person name="Bates H."/>
            <person name="Vickerstaff R.J."/>
            <person name="Harrison R.J."/>
        </authorList>
    </citation>
    <scope>NUCLEOTIDE SEQUENCE</scope>
    <source>
        <strain evidence="2">15-7</strain>
        <strain evidence="3">4032</strain>
        <strain evidence="4">4040</strain>
        <strain evidence="5">P415</strain>
        <strain evidence="6">P421</strain>
    </source>
</reference>
<feature type="compositionally biased region" description="Basic and acidic residues" evidence="1">
    <location>
        <begin position="134"/>
        <end position="144"/>
    </location>
</feature>
<evidence type="ECO:0000313" key="7">
    <source>
        <dbReference type="EMBL" id="RAW40463.1"/>
    </source>
</evidence>